<organism evidence="1 2">
    <name type="scientific">Rhodoferax lacus</name>
    <dbReference type="NCBI Taxonomy" id="2184758"/>
    <lineage>
        <taxon>Bacteria</taxon>
        <taxon>Pseudomonadati</taxon>
        <taxon>Pseudomonadota</taxon>
        <taxon>Betaproteobacteria</taxon>
        <taxon>Burkholderiales</taxon>
        <taxon>Comamonadaceae</taxon>
        <taxon>Rhodoferax</taxon>
    </lineage>
</organism>
<gene>
    <name evidence="1" type="ORF">DIC66_13885</name>
</gene>
<keyword evidence="2" id="KW-1185">Reference proteome</keyword>
<sequence>MRSDDIFDHQVRTLVSLVQRLEGTKGNDEGHKERVRNFVSFELIGRGSADVIARALGELDDQGADRLNDMVNHCSQTFYRRDEVWNTIAIPVALNWNIQQDSAFRSNRGDDGCLKELAHGIRQCAGSQAVVLDRHFYSATELYRAEARQLHDHLQQLVIGAPRLAPALQSMSLRSVNESSWRTTFLLGSEIIDRKDRSRLQDPGVQDALQSYLHLGADALTGRNSAMFRRGARGETVCHGPLYLRDAIRSGAKALRGYRLRQMLREIAKEEKRVTLYYAFDPMRYAFELLLAGKWLAFGLRWALFSDEVNDNFLKEVELAMVADPMGAAINVVEMDLEELEAKRKVTTFDLFRPRRR</sequence>
<accession>A0A3E1RB01</accession>
<evidence type="ECO:0000313" key="1">
    <source>
        <dbReference type="EMBL" id="RFO96391.1"/>
    </source>
</evidence>
<evidence type="ECO:0000313" key="2">
    <source>
        <dbReference type="Proteomes" id="UP000260665"/>
    </source>
</evidence>
<proteinExistence type="predicted"/>
<name>A0A3E1RB01_9BURK</name>
<reference evidence="1 2" key="1">
    <citation type="submission" date="2018-05" db="EMBL/GenBank/DDBJ databases">
        <title>Rhodoferax soyangensis sp.nov., isolated from an oligotrophic freshwater lake.</title>
        <authorList>
            <person name="Park M."/>
        </authorList>
    </citation>
    <scope>NUCLEOTIDE SEQUENCE [LARGE SCALE GENOMIC DNA]</scope>
    <source>
        <strain evidence="1 2">IMCC26218</strain>
    </source>
</reference>
<dbReference type="AlphaFoldDB" id="A0A3E1RB01"/>
<dbReference type="Proteomes" id="UP000260665">
    <property type="component" value="Unassembled WGS sequence"/>
</dbReference>
<protein>
    <submittedName>
        <fullName evidence="1">Uncharacterized protein</fullName>
    </submittedName>
</protein>
<comment type="caution">
    <text evidence="1">The sequence shown here is derived from an EMBL/GenBank/DDBJ whole genome shotgun (WGS) entry which is preliminary data.</text>
</comment>
<dbReference type="EMBL" id="QFZK01000008">
    <property type="protein sequence ID" value="RFO96391.1"/>
    <property type="molecule type" value="Genomic_DNA"/>
</dbReference>
<dbReference type="RefSeq" id="WP_117178195.1">
    <property type="nucleotide sequence ID" value="NZ_QFZK01000008.1"/>
</dbReference>